<name>A0A271KLF3_9HYPH</name>
<evidence type="ECO:0000313" key="1">
    <source>
        <dbReference type="EMBL" id="PAP96526.1"/>
    </source>
</evidence>
<protein>
    <submittedName>
        <fullName evidence="1">Uncharacterized protein</fullName>
    </submittedName>
</protein>
<evidence type="ECO:0000313" key="2">
    <source>
        <dbReference type="Proteomes" id="UP000215931"/>
    </source>
</evidence>
<sequence length="68" mass="7132">MAHIGVGACHRCFAGWRGLADWIAANDDFRAAVTAGLDGPLSDDPMALVRQVCALPAATRLKRPAQSA</sequence>
<organism evidence="1 2">
    <name type="scientific">Mesorhizobium wenxiniae</name>
    <dbReference type="NCBI Taxonomy" id="2014805"/>
    <lineage>
        <taxon>Bacteria</taxon>
        <taxon>Pseudomonadati</taxon>
        <taxon>Pseudomonadota</taxon>
        <taxon>Alphaproteobacteria</taxon>
        <taxon>Hyphomicrobiales</taxon>
        <taxon>Phyllobacteriaceae</taxon>
        <taxon>Mesorhizobium</taxon>
    </lineage>
</organism>
<dbReference type="Proteomes" id="UP000215931">
    <property type="component" value="Unassembled WGS sequence"/>
</dbReference>
<comment type="caution">
    <text evidence="1">The sequence shown here is derived from an EMBL/GenBank/DDBJ whole genome shotgun (WGS) entry which is preliminary data.</text>
</comment>
<dbReference type="AlphaFoldDB" id="A0A271KLF3"/>
<proteinExistence type="predicted"/>
<gene>
    <name evidence="1" type="ORF">CIT31_07765</name>
</gene>
<keyword evidence="2" id="KW-1185">Reference proteome</keyword>
<dbReference type="EMBL" id="NPKH01000014">
    <property type="protein sequence ID" value="PAP96526.1"/>
    <property type="molecule type" value="Genomic_DNA"/>
</dbReference>
<accession>A0A271KLF3</accession>
<dbReference type="RefSeq" id="WP_095518084.1">
    <property type="nucleotide sequence ID" value="NZ_NPKH01000014.1"/>
</dbReference>
<reference evidence="1 2" key="1">
    <citation type="submission" date="2017-08" db="EMBL/GenBank/DDBJ databases">
        <title>Mesorhizobium wenxinae sp. nov., a novel rhizobial species isolated from root nodules of chickpea (Cicer arietinum L.).</title>
        <authorList>
            <person name="Zhang J."/>
        </authorList>
    </citation>
    <scope>NUCLEOTIDE SEQUENCE [LARGE SCALE GENOMIC DNA]</scope>
    <source>
        <strain evidence="2">WYCCWR 10019</strain>
    </source>
</reference>